<reference evidence="3 4" key="1">
    <citation type="submission" date="2024-01" db="EMBL/GenBank/DDBJ databases">
        <title>The complete chloroplast genome sequence of Lithospermum erythrorhizon: insights into the phylogenetic relationship among Boraginaceae species and the maternal lineages of purple gromwells.</title>
        <authorList>
            <person name="Okada T."/>
            <person name="Watanabe K."/>
        </authorList>
    </citation>
    <scope>NUCLEOTIDE SEQUENCE [LARGE SCALE GENOMIC DNA]</scope>
</reference>
<dbReference type="PANTHER" id="PTHR33700:SF4">
    <property type="entry name" value="MYB-LIKE PROTEIN X"/>
    <property type="match status" value="1"/>
</dbReference>
<protein>
    <submittedName>
        <fullName evidence="3">Uncharacterized protein</fullName>
    </submittedName>
</protein>
<feature type="compositionally biased region" description="Basic and acidic residues" evidence="1">
    <location>
        <begin position="99"/>
        <end position="115"/>
    </location>
</feature>
<name>A0AAV3RMB6_LITER</name>
<evidence type="ECO:0000313" key="4">
    <source>
        <dbReference type="Proteomes" id="UP001454036"/>
    </source>
</evidence>
<feature type="compositionally biased region" description="Basic and acidic residues" evidence="1">
    <location>
        <begin position="186"/>
        <end position="207"/>
    </location>
</feature>
<feature type="transmembrane region" description="Helical" evidence="2">
    <location>
        <begin position="20"/>
        <end position="37"/>
    </location>
</feature>
<dbReference type="PANTHER" id="PTHR33700">
    <property type="entry name" value="MYB-LIKE PROTEIN X"/>
    <property type="match status" value="1"/>
</dbReference>
<keyword evidence="4" id="KW-1185">Reference proteome</keyword>
<dbReference type="EMBL" id="BAABME010028702">
    <property type="protein sequence ID" value="GAA0181377.1"/>
    <property type="molecule type" value="Genomic_DNA"/>
</dbReference>
<comment type="caution">
    <text evidence="3">The sequence shown here is derived from an EMBL/GenBank/DDBJ whole genome shotgun (WGS) entry which is preliminary data.</text>
</comment>
<sequence length="460" mass="51615">MYKHSPSRNQRSKGIKVKHVLQVCLLVAVCFWLIYQVKHSHDKKREFDDNVQNSLATEQKDGVVKLGRKDLNPKMEEKVIKTGKQDEEEEDETAVEEEENKHEETEEQDDNKTDEKEEEEEDVDEGRDVGEEIEIDDHDKENSDTDNDQEIDLVDDDKERENVDEQELQDKDPEGNNGQTENDSGSQEHFKKGDITNTREENYKADDASSAVTHVTQITIPDNQTMTMGKSNQQPEVSQLEQRKQSINPDEVGAGQNPPVKVEGGETANNGSYLPSTSIRQNETATATLNRTEESIVHKNNNNSTAVRIEPEELPLVGRNRIFSEQNQDENVVEGHKNPRQGSKSQMTDNKLEGNSTLLGKNDPRDFGSTINIDSKDIDPSLEESKKSDGIESSISKVQSNVAANLSAKTEEAFNDTKDNGAAGINEKLDESNSEISDELQVDPIDSSDTTNSLEEKYIQ</sequence>
<feature type="compositionally biased region" description="Polar residues" evidence="1">
    <location>
        <begin position="267"/>
        <end position="281"/>
    </location>
</feature>
<feature type="region of interest" description="Disordered" evidence="1">
    <location>
        <begin position="58"/>
        <end position="281"/>
    </location>
</feature>
<dbReference type="Proteomes" id="UP001454036">
    <property type="component" value="Unassembled WGS sequence"/>
</dbReference>
<accession>A0AAV3RMB6</accession>
<keyword evidence="2" id="KW-0472">Membrane</keyword>
<feature type="compositionally biased region" description="Acidic residues" evidence="1">
    <location>
        <begin position="86"/>
        <end position="98"/>
    </location>
</feature>
<feature type="compositionally biased region" description="Basic and acidic residues" evidence="1">
    <location>
        <begin position="157"/>
        <end position="174"/>
    </location>
</feature>
<evidence type="ECO:0000256" key="1">
    <source>
        <dbReference type="SAM" id="MobiDB-lite"/>
    </source>
</evidence>
<keyword evidence="2" id="KW-1133">Transmembrane helix</keyword>
<feature type="compositionally biased region" description="Polar residues" evidence="1">
    <location>
        <begin position="210"/>
        <end position="248"/>
    </location>
</feature>
<feature type="compositionally biased region" description="Acidic residues" evidence="1">
    <location>
        <begin position="144"/>
        <end position="156"/>
    </location>
</feature>
<evidence type="ECO:0000256" key="2">
    <source>
        <dbReference type="SAM" id="Phobius"/>
    </source>
</evidence>
<feature type="region of interest" description="Disordered" evidence="1">
    <location>
        <begin position="413"/>
        <end position="460"/>
    </location>
</feature>
<gene>
    <name evidence="3" type="ORF">LIER_42277</name>
</gene>
<dbReference type="AlphaFoldDB" id="A0AAV3RMB6"/>
<feature type="compositionally biased region" description="Basic and acidic residues" evidence="1">
    <location>
        <begin position="58"/>
        <end position="85"/>
    </location>
</feature>
<proteinExistence type="predicted"/>
<feature type="region of interest" description="Disordered" evidence="1">
    <location>
        <begin position="324"/>
        <end position="397"/>
    </location>
</feature>
<feature type="compositionally biased region" description="Acidic residues" evidence="1">
    <location>
        <begin position="432"/>
        <end position="441"/>
    </location>
</feature>
<evidence type="ECO:0000313" key="3">
    <source>
        <dbReference type="EMBL" id="GAA0181377.1"/>
    </source>
</evidence>
<feature type="compositionally biased region" description="Basic and acidic residues" evidence="1">
    <location>
        <begin position="374"/>
        <end position="390"/>
    </location>
</feature>
<keyword evidence="2" id="KW-0812">Transmembrane</keyword>
<feature type="compositionally biased region" description="Polar residues" evidence="1">
    <location>
        <begin position="176"/>
        <end position="185"/>
    </location>
</feature>
<feature type="compositionally biased region" description="Polar residues" evidence="1">
    <location>
        <begin position="340"/>
        <end position="359"/>
    </location>
</feature>
<feature type="compositionally biased region" description="Acidic residues" evidence="1">
    <location>
        <begin position="116"/>
        <end position="136"/>
    </location>
</feature>
<organism evidence="3 4">
    <name type="scientific">Lithospermum erythrorhizon</name>
    <name type="common">Purple gromwell</name>
    <name type="synonym">Lithospermum officinale var. erythrorhizon</name>
    <dbReference type="NCBI Taxonomy" id="34254"/>
    <lineage>
        <taxon>Eukaryota</taxon>
        <taxon>Viridiplantae</taxon>
        <taxon>Streptophyta</taxon>
        <taxon>Embryophyta</taxon>
        <taxon>Tracheophyta</taxon>
        <taxon>Spermatophyta</taxon>
        <taxon>Magnoliopsida</taxon>
        <taxon>eudicotyledons</taxon>
        <taxon>Gunneridae</taxon>
        <taxon>Pentapetalae</taxon>
        <taxon>asterids</taxon>
        <taxon>lamiids</taxon>
        <taxon>Boraginales</taxon>
        <taxon>Boraginaceae</taxon>
        <taxon>Boraginoideae</taxon>
        <taxon>Lithospermeae</taxon>
        <taxon>Lithospermum</taxon>
    </lineage>
</organism>